<gene>
    <name evidence="8" type="ORF">FocTR4_00015796</name>
</gene>
<proteinExistence type="inferred from homology"/>
<dbReference type="Gene3D" id="1.10.630.10">
    <property type="entry name" value="Cytochrome P450"/>
    <property type="match status" value="1"/>
</dbReference>
<feature type="binding site" description="axial binding residue" evidence="5">
    <location>
        <position position="463"/>
    </location>
    <ligand>
        <name>heme</name>
        <dbReference type="ChEBI" id="CHEBI:30413"/>
    </ligand>
    <ligandPart>
        <name>Fe</name>
        <dbReference type="ChEBI" id="CHEBI:18248"/>
    </ligandPart>
</feature>
<keyword evidence="6" id="KW-0560">Oxidoreductase</keyword>
<accession>A0A5C6SCY1</accession>
<keyword evidence="6" id="KW-0503">Monooxygenase</keyword>
<dbReference type="AlphaFoldDB" id="A0A5C6SCY1"/>
<dbReference type="Proteomes" id="UP000321331">
    <property type="component" value="Unassembled WGS sequence"/>
</dbReference>
<dbReference type="Pfam" id="PF00067">
    <property type="entry name" value="p450"/>
    <property type="match status" value="1"/>
</dbReference>
<keyword evidence="4 5" id="KW-0408">Iron</keyword>
<comment type="cofactor">
    <cofactor evidence="1 5">
        <name>heme</name>
        <dbReference type="ChEBI" id="CHEBI:30413"/>
    </cofactor>
</comment>
<name>A0A5C6SCY1_FUSOC</name>
<dbReference type="PROSITE" id="PS00086">
    <property type="entry name" value="CYTOCHROME_P450"/>
    <property type="match status" value="1"/>
</dbReference>
<evidence type="ECO:0000256" key="6">
    <source>
        <dbReference type="RuleBase" id="RU000461"/>
    </source>
</evidence>
<dbReference type="InterPro" id="IPR050121">
    <property type="entry name" value="Cytochrome_P450_monoxygenase"/>
</dbReference>
<dbReference type="EMBL" id="VMNF01000015">
    <property type="protein sequence ID" value="TXB95927.1"/>
    <property type="molecule type" value="Genomic_DNA"/>
</dbReference>
<evidence type="ECO:0000256" key="4">
    <source>
        <dbReference type="ARBA" id="ARBA00023004"/>
    </source>
</evidence>
<evidence type="ECO:0000256" key="7">
    <source>
        <dbReference type="SAM" id="Phobius"/>
    </source>
</evidence>
<dbReference type="SUPFAM" id="SSF48264">
    <property type="entry name" value="Cytochrome P450"/>
    <property type="match status" value="1"/>
</dbReference>
<dbReference type="GO" id="GO:0020037">
    <property type="term" value="F:heme binding"/>
    <property type="evidence" value="ECO:0007669"/>
    <property type="project" value="InterPro"/>
</dbReference>
<keyword evidence="7" id="KW-0472">Membrane</keyword>
<organism evidence="8 9">
    <name type="scientific">Fusarium oxysporum f. sp. cubense</name>
    <dbReference type="NCBI Taxonomy" id="61366"/>
    <lineage>
        <taxon>Eukaryota</taxon>
        <taxon>Fungi</taxon>
        <taxon>Dikarya</taxon>
        <taxon>Ascomycota</taxon>
        <taxon>Pezizomycotina</taxon>
        <taxon>Sordariomycetes</taxon>
        <taxon>Hypocreomycetidae</taxon>
        <taxon>Hypocreales</taxon>
        <taxon>Nectriaceae</taxon>
        <taxon>Fusarium</taxon>
        <taxon>Fusarium oxysporum species complex</taxon>
    </lineage>
</organism>
<dbReference type="PRINTS" id="PR00463">
    <property type="entry name" value="EP450I"/>
</dbReference>
<dbReference type="CDD" id="cd11061">
    <property type="entry name" value="CYP67-like"/>
    <property type="match status" value="1"/>
</dbReference>
<reference evidence="8 9" key="1">
    <citation type="submission" date="2019-07" db="EMBL/GenBank/DDBJ databases">
        <title>The First High-Quality Draft Genome Sequence of the Causal Agent of the Current Panama Disease Epidemic.</title>
        <authorList>
            <person name="Warmington R.J."/>
            <person name="Kay W."/>
            <person name="Jeffries A."/>
            <person name="Bebber D."/>
            <person name="Moore K."/>
            <person name="Studholme D.J."/>
        </authorList>
    </citation>
    <scope>NUCLEOTIDE SEQUENCE [LARGE SCALE GENOMIC DNA]</scope>
    <source>
        <strain evidence="8 9">TR4</strain>
    </source>
</reference>
<dbReference type="InterPro" id="IPR001128">
    <property type="entry name" value="Cyt_P450"/>
</dbReference>
<dbReference type="PANTHER" id="PTHR24305:SF172">
    <property type="entry name" value="P450, PUTATIVE (EUROFUNG)-RELATED"/>
    <property type="match status" value="1"/>
</dbReference>
<evidence type="ECO:0000256" key="1">
    <source>
        <dbReference type="ARBA" id="ARBA00001971"/>
    </source>
</evidence>
<dbReference type="PANTHER" id="PTHR24305">
    <property type="entry name" value="CYTOCHROME P450"/>
    <property type="match status" value="1"/>
</dbReference>
<dbReference type="GO" id="GO:0004497">
    <property type="term" value="F:monooxygenase activity"/>
    <property type="evidence" value="ECO:0007669"/>
    <property type="project" value="UniProtKB-KW"/>
</dbReference>
<evidence type="ECO:0008006" key="10">
    <source>
        <dbReference type="Google" id="ProtNLM"/>
    </source>
</evidence>
<comment type="caution">
    <text evidence="8">The sequence shown here is derived from an EMBL/GenBank/DDBJ whole genome shotgun (WGS) entry which is preliminary data.</text>
</comment>
<sequence length="517" mass="59069">MYAAVISLSFLSFLIYYFVLSPVWLYLRDPKGFWKYPSMNTVAGITDLGFMYEATKGFRTKRLTELHKKYPVIRIGPNHLSFSGGRAIKDIYGHGTTCTKDLFYEVTAGSHSHLADVIDKAEHARKRRVLSFAYAIKNLEEWEYKVADKTERFIKACDAACTLPPTAAGDPDPSELTFDYRKWTNFFTVEAIADIGLSEELGFFESGSADCVAEKVDGTTYTANFIESLHNTAIAQSRLVWGYSWYKTNEYLARLFSKDYRRMLRLGDQFNDIVYHRATKRLARYRAGEKLDDFFQALMQDKNGRQNDIEWGEIVAEVSIMMNAGSDTTAIAMNNALYHLLKHRNVLKKLQKEVDDALEEEEVIAPFDKVRHLPYLRAVIDETLRITPSVTFNLPRRTPPSGCTIADEYIPGDTSVSISSWTAHRDDNIFPEPEVFRPERWLGEGAQELQRGFIAFSAGARGCIGRNISYLEQTVLLASVVHRYEMQLPSEDWEPVLNEGTNLLVAEMPIKVWRRRA</sequence>
<dbReference type="InterPro" id="IPR036396">
    <property type="entry name" value="Cyt_P450_sf"/>
</dbReference>
<evidence type="ECO:0000313" key="8">
    <source>
        <dbReference type="EMBL" id="TXB95927.1"/>
    </source>
</evidence>
<keyword evidence="7" id="KW-0812">Transmembrane</keyword>
<feature type="transmembrane region" description="Helical" evidence="7">
    <location>
        <begin position="6"/>
        <end position="27"/>
    </location>
</feature>
<evidence type="ECO:0000313" key="9">
    <source>
        <dbReference type="Proteomes" id="UP000321331"/>
    </source>
</evidence>
<keyword evidence="2 5" id="KW-0349">Heme</keyword>
<evidence type="ECO:0000256" key="5">
    <source>
        <dbReference type="PIRSR" id="PIRSR602401-1"/>
    </source>
</evidence>
<protein>
    <recommendedName>
        <fullName evidence="10">Benzoate 4-monooxygenase cytochrome P450</fullName>
    </recommendedName>
</protein>
<comment type="similarity">
    <text evidence="6">Belongs to the cytochrome P450 family.</text>
</comment>
<evidence type="ECO:0000256" key="2">
    <source>
        <dbReference type="ARBA" id="ARBA00022617"/>
    </source>
</evidence>
<dbReference type="GO" id="GO:0005506">
    <property type="term" value="F:iron ion binding"/>
    <property type="evidence" value="ECO:0007669"/>
    <property type="project" value="InterPro"/>
</dbReference>
<dbReference type="InterPro" id="IPR017972">
    <property type="entry name" value="Cyt_P450_CS"/>
</dbReference>
<dbReference type="InterPro" id="IPR002401">
    <property type="entry name" value="Cyt_P450_E_grp-I"/>
</dbReference>
<evidence type="ECO:0000256" key="3">
    <source>
        <dbReference type="ARBA" id="ARBA00022723"/>
    </source>
</evidence>
<dbReference type="GO" id="GO:0016705">
    <property type="term" value="F:oxidoreductase activity, acting on paired donors, with incorporation or reduction of molecular oxygen"/>
    <property type="evidence" value="ECO:0007669"/>
    <property type="project" value="InterPro"/>
</dbReference>
<dbReference type="PRINTS" id="PR00385">
    <property type="entry name" value="P450"/>
</dbReference>
<keyword evidence="3 5" id="KW-0479">Metal-binding</keyword>
<keyword evidence="7" id="KW-1133">Transmembrane helix</keyword>